<dbReference type="GO" id="GO:0004674">
    <property type="term" value="F:protein serine/threonine kinase activity"/>
    <property type="evidence" value="ECO:0007669"/>
    <property type="project" value="UniProtKB-KW"/>
</dbReference>
<evidence type="ECO:0000256" key="9">
    <source>
        <dbReference type="PROSITE-ProRule" id="PRU10141"/>
    </source>
</evidence>
<comment type="catalytic activity">
    <reaction evidence="7">
        <text>L-threonyl-[protein] + ATP = O-phospho-L-threonyl-[protein] + ADP + H(+)</text>
        <dbReference type="Rhea" id="RHEA:46608"/>
        <dbReference type="Rhea" id="RHEA-COMP:11060"/>
        <dbReference type="Rhea" id="RHEA-COMP:11605"/>
        <dbReference type="ChEBI" id="CHEBI:15378"/>
        <dbReference type="ChEBI" id="CHEBI:30013"/>
        <dbReference type="ChEBI" id="CHEBI:30616"/>
        <dbReference type="ChEBI" id="CHEBI:61977"/>
        <dbReference type="ChEBI" id="CHEBI:456216"/>
        <dbReference type="EC" id="2.7.11.1"/>
    </reaction>
</comment>
<dbReference type="Pfam" id="PF00069">
    <property type="entry name" value="Pkinase"/>
    <property type="match status" value="1"/>
</dbReference>
<gene>
    <name evidence="11" type="ordered locus">Acid_3325</name>
</gene>
<evidence type="ECO:0000256" key="7">
    <source>
        <dbReference type="ARBA" id="ARBA00047899"/>
    </source>
</evidence>
<dbReference type="InterPro" id="IPR017441">
    <property type="entry name" value="Protein_kinase_ATP_BS"/>
</dbReference>
<dbReference type="Gene3D" id="3.30.200.20">
    <property type="entry name" value="Phosphorylase Kinase, domain 1"/>
    <property type="match status" value="1"/>
</dbReference>
<dbReference type="EC" id="2.7.11.1" evidence="1"/>
<evidence type="ECO:0000256" key="6">
    <source>
        <dbReference type="ARBA" id="ARBA00022840"/>
    </source>
</evidence>
<feature type="binding site" evidence="9">
    <location>
        <position position="41"/>
    </location>
    <ligand>
        <name>ATP</name>
        <dbReference type="ChEBI" id="CHEBI:30616"/>
    </ligand>
</feature>
<dbReference type="KEGG" id="sus:Acid_3325"/>
<dbReference type="EMBL" id="CP000473">
    <property type="protein sequence ID" value="ABJ84299.1"/>
    <property type="molecule type" value="Genomic_DNA"/>
</dbReference>
<dbReference type="FunFam" id="3.30.200.20:FF:000035">
    <property type="entry name" value="Serine/threonine protein kinase Stk1"/>
    <property type="match status" value="1"/>
</dbReference>
<dbReference type="Gene3D" id="2.120.10.30">
    <property type="entry name" value="TolB, C-terminal domain"/>
    <property type="match status" value="2"/>
</dbReference>
<feature type="domain" description="Protein kinase" evidence="10">
    <location>
        <begin position="12"/>
        <end position="280"/>
    </location>
</feature>
<dbReference type="InterPro" id="IPR000719">
    <property type="entry name" value="Prot_kinase_dom"/>
</dbReference>
<reference evidence="11" key="1">
    <citation type="submission" date="2006-10" db="EMBL/GenBank/DDBJ databases">
        <title>Complete sequence of Solibacter usitatus Ellin6076.</title>
        <authorList>
            <consortium name="US DOE Joint Genome Institute"/>
            <person name="Copeland A."/>
            <person name="Lucas S."/>
            <person name="Lapidus A."/>
            <person name="Barry K."/>
            <person name="Detter J.C."/>
            <person name="Glavina del Rio T."/>
            <person name="Hammon N."/>
            <person name="Israni S."/>
            <person name="Dalin E."/>
            <person name="Tice H."/>
            <person name="Pitluck S."/>
            <person name="Thompson L.S."/>
            <person name="Brettin T."/>
            <person name="Bruce D."/>
            <person name="Han C."/>
            <person name="Tapia R."/>
            <person name="Gilna P."/>
            <person name="Schmutz J."/>
            <person name="Larimer F."/>
            <person name="Land M."/>
            <person name="Hauser L."/>
            <person name="Kyrpides N."/>
            <person name="Mikhailova N."/>
            <person name="Janssen P.H."/>
            <person name="Kuske C.R."/>
            <person name="Richardson P."/>
        </authorList>
    </citation>
    <scope>NUCLEOTIDE SEQUENCE</scope>
    <source>
        <strain evidence="11">Ellin6076</strain>
    </source>
</reference>
<evidence type="ECO:0000259" key="10">
    <source>
        <dbReference type="PROSITE" id="PS50011"/>
    </source>
</evidence>
<protein>
    <recommendedName>
        <fullName evidence="1">non-specific serine/threonine protein kinase</fullName>
        <ecNumber evidence="1">2.7.11.1</ecNumber>
    </recommendedName>
</protein>
<sequence>MPLSAGARFGPYEIRAPLGAGGMGEVYRARDTRLGRDVALKILPPELAEDPSRRARFEQEARAVAALNHPNIVAVFDVGDGYMVSELVEGEPLRASHPGLRKTLDLAGQIASGLAAAHAAGIVHRDLKPENVLVTKDGRAKILDFGLARIRRNAAVASGQTETATVKTEPGTVMGTVGYMSPEQVRGLEADHRSDIFSFGVMLHEMLAGTRPFLGETSVETMMAILKQDAPDLPGSVPETVRTIVEHCLEKEPANRFQSAKDLGFALAQSTSRSDSAPVLAARPGNRRRAALAAALMVLSAAATWWLSHGTPATQWTAVELGGPEIALSPRLSPDGHVLAMLAMVDGNTQVAVMKPETGSWNVLTHSRDQGMVTHLSWSQDGASIYYSRLTDVPQGVFSVPFLGGEEHLVLENAANPAVLQDGTVVLSRLNGQNHPQLFRFWPETGKLQELPVQPDDMRDHQVSRDGRHAVVTGAIYGKAGKSSLIEVDLLRATARVIPTPELDWLTFAGMALSPDGRSVLMSARSNTLSRVIRVPLDGGARPQDLFRVTSTIWGLDAAADGSVLANLVDRPTELVSFPATGGPAVKIAGFRETPEWDMVVALPDGRAVTPVEVAGLTRLIAVAPGKTPSPLIQTPEATTSPVTAVGADRIAFLIGPEPHDTIAIANTSNGRIGMRIAPGKGMIESLAASPDGGTLYFGAGGSIWSVASSGGEGRRICPGSWVVTAPWGGLIVARTEIAQIRLFELPAGGGPERAIPVNRTSPLLSLFITPGTIRADRRMLVSLNVADSWFNPLALLDLDSGKVTRIAGDGVSDLHSGAWSRDGRILASRKGMQGTIWRFTPEVR</sequence>
<dbReference type="FunFam" id="1.10.510.10:FF:000021">
    <property type="entry name" value="Serine/threonine protein kinase"/>
    <property type="match status" value="1"/>
</dbReference>
<dbReference type="STRING" id="234267.Acid_3325"/>
<dbReference type="PROSITE" id="PS50011">
    <property type="entry name" value="PROTEIN_KINASE_DOM"/>
    <property type="match status" value="1"/>
</dbReference>
<keyword evidence="6 9" id="KW-0067">ATP-binding</keyword>
<dbReference type="InterPro" id="IPR011009">
    <property type="entry name" value="Kinase-like_dom_sf"/>
</dbReference>
<comment type="catalytic activity">
    <reaction evidence="8">
        <text>L-seryl-[protein] + ATP = O-phospho-L-seryl-[protein] + ADP + H(+)</text>
        <dbReference type="Rhea" id="RHEA:17989"/>
        <dbReference type="Rhea" id="RHEA-COMP:9863"/>
        <dbReference type="Rhea" id="RHEA-COMP:11604"/>
        <dbReference type="ChEBI" id="CHEBI:15378"/>
        <dbReference type="ChEBI" id="CHEBI:29999"/>
        <dbReference type="ChEBI" id="CHEBI:30616"/>
        <dbReference type="ChEBI" id="CHEBI:83421"/>
        <dbReference type="ChEBI" id="CHEBI:456216"/>
        <dbReference type="EC" id="2.7.11.1"/>
    </reaction>
</comment>
<evidence type="ECO:0000313" key="11">
    <source>
        <dbReference type="EMBL" id="ABJ84299.1"/>
    </source>
</evidence>
<dbReference type="Gene3D" id="1.10.510.10">
    <property type="entry name" value="Transferase(Phosphotransferase) domain 1"/>
    <property type="match status" value="1"/>
</dbReference>
<dbReference type="eggNOG" id="COG0515">
    <property type="taxonomic scope" value="Bacteria"/>
</dbReference>
<dbReference type="SUPFAM" id="SSF56112">
    <property type="entry name" value="Protein kinase-like (PK-like)"/>
    <property type="match status" value="1"/>
</dbReference>
<dbReference type="InterPro" id="IPR008271">
    <property type="entry name" value="Ser/Thr_kinase_AS"/>
</dbReference>
<name>Q021S6_SOLUE</name>
<dbReference type="SMART" id="SM00220">
    <property type="entry name" value="S_TKc"/>
    <property type="match status" value="1"/>
</dbReference>
<evidence type="ECO:0000256" key="2">
    <source>
        <dbReference type="ARBA" id="ARBA00022527"/>
    </source>
</evidence>
<dbReference type="InterPro" id="IPR011042">
    <property type="entry name" value="6-blade_b-propeller_TolB-like"/>
</dbReference>
<dbReference type="InParanoid" id="Q021S6"/>
<dbReference type="CDD" id="cd14014">
    <property type="entry name" value="STKc_PknB_like"/>
    <property type="match status" value="1"/>
</dbReference>
<evidence type="ECO:0000256" key="1">
    <source>
        <dbReference type="ARBA" id="ARBA00012513"/>
    </source>
</evidence>
<dbReference type="PANTHER" id="PTHR43289">
    <property type="entry name" value="MITOGEN-ACTIVATED PROTEIN KINASE KINASE KINASE 20-RELATED"/>
    <property type="match status" value="1"/>
</dbReference>
<organism evidence="11">
    <name type="scientific">Solibacter usitatus (strain Ellin6076)</name>
    <dbReference type="NCBI Taxonomy" id="234267"/>
    <lineage>
        <taxon>Bacteria</taxon>
        <taxon>Pseudomonadati</taxon>
        <taxon>Acidobacteriota</taxon>
        <taxon>Terriglobia</taxon>
        <taxon>Bryobacterales</taxon>
        <taxon>Solibacteraceae</taxon>
        <taxon>Candidatus Solibacter</taxon>
    </lineage>
</organism>
<dbReference type="PANTHER" id="PTHR43289:SF34">
    <property type="entry name" value="SERINE_THREONINE-PROTEIN KINASE YBDM-RELATED"/>
    <property type="match status" value="1"/>
</dbReference>
<dbReference type="eggNOG" id="COG0823">
    <property type="taxonomic scope" value="Bacteria"/>
</dbReference>
<dbReference type="AlphaFoldDB" id="Q021S6"/>
<evidence type="ECO:0000256" key="4">
    <source>
        <dbReference type="ARBA" id="ARBA00022741"/>
    </source>
</evidence>
<keyword evidence="2 11" id="KW-0723">Serine/threonine-protein kinase</keyword>
<dbReference type="PROSITE" id="PS00107">
    <property type="entry name" value="PROTEIN_KINASE_ATP"/>
    <property type="match status" value="1"/>
</dbReference>
<evidence type="ECO:0000256" key="5">
    <source>
        <dbReference type="ARBA" id="ARBA00022777"/>
    </source>
</evidence>
<evidence type="ECO:0000256" key="8">
    <source>
        <dbReference type="ARBA" id="ARBA00048679"/>
    </source>
</evidence>
<keyword evidence="5 11" id="KW-0418">Kinase</keyword>
<keyword evidence="4 9" id="KW-0547">Nucleotide-binding</keyword>
<dbReference type="OrthoDB" id="100367at2"/>
<dbReference type="SUPFAM" id="SSF69322">
    <property type="entry name" value="Tricorn protease domain 2"/>
    <property type="match status" value="1"/>
</dbReference>
<dbReference type="GO" id="GO:0005524">
    <property type="term" value="F:ATP binding"/>
    <property type="evidence" value="ECO:0007669"/>
    <property type="project" value="UniProtKB-UniRule"/>
</dbReference>
<accession>Q021S6</accession>
<dbReference type="HOGENOM" id="CLU_012906_0_0_0"/>
<dbReference type="PROSITE" id="PS00108">
    <property type="entry name" value="PROTEIN_KINASE_ST"/>
    <property type="match status" value="1"/>
</dbReference>
<keyword evidence="3" id="KW-0808">Transferase</keyword>
<proteinExistence type="predicted"/>
<evidence type="ECO:0000256" key="3">
    <source>
        <dbReference type="ARBA" id="ARBA00022679"/>
    </source>
</evidence>